<accession>A0A6H2DLX3</accession>
<sequence>MSSLQTARFSLPLLSPGQASKEVFHNEALSLIDFLLHPVVENIANDPQLLSPGEGQSWLVGTSPLGEWQEHSGHIAGWTAGGWRYIRPQENMRIVVSDERKTLIYRDNLWVSVGAILPPAGGSNIDPEARVAIDSILDILQLLRIAPDGL</sequence>
<name>A0A6H2DLX3_9SPHN</name>
<dbReference type="Proteomes" id="UP000501600">
    <property type="component" value="Chromosome"/>
</dbReference>
<dbReference type="AlphaFoldDB" id="A0A6H2DLX3"/>
<protein>
    <submittedName>
        <fullName evidence="1">DUF2793 domain-containing protein</fullName>
    </submittedName>
</protein>
<dbReference type="EMBL" id="CP051217">
    <property type="protein sequence ID" value="QJB69380.1"/>
    <property type="molecule type" value="Genomic_DNA"/>
</dbReference>
<evidence type="ECO:0000313" key="1">
    <source>
        <dbReference type="EMBL" id="QJB69380.1"/>
    </source>
</evidence>
<organism evidence="1 2">
    <name type="scientific">Parasphingorhabdus halotolerans</name>
    <dbReference type="NCBI Taxonomy" id="2725558"/>
    <lineage>
        <taxon>Bacteria</taxon>
        <taxon>Pseudomonadati</taxon>
        <taxon>Pseudomonadota</taxon>
        <taxon>Alphaproteobacteria</taxon>
        <taxon>Sphingomonadales</taxon>
        <taxon>Sphingomonadaceae</taxon>
        <taxon>Parasphingorhabdus</taxon>
    </lineage>
</organism>
<keyword evidence="2" id="KW-1185">Reference proteome</keyword>
<dbReference type="InterPro" id="IPR021251">
    <property type="entry name" value="DUF2793"/>
</dbReference>
<dbReference type="Pfam" id="PF10983">
    <property type="entry name" value="DUF2793"/>
    <property type="match status" value="1"/>
</dbReference>
<proteinExistence type="predicted"/>
<dbReference type="KEGG" id="phao:HF685_08885"/>
<gene>
    <name evidence="1" type="ORF">HF685_08885</name>
</gene>
<reference evidence="1 2" key="1">
    <citation type="submission" date="2020-04" db="EMBL/GenBank/DDBJ databases">
        <title>Genome sequence for Sphingorhabdus sp. strain M1.</title>
        <authorList>
            <person name="Park S.-J."/>
        </authorList>
    </citation>
    <scope>NUCLEOTIDE SEQUENCE [LARGE SCALE GENOMIC DNA]</scope>
    <source>
        <strain evidence="1 2">JK6</strain>
    </source>
</reference>
<evidence type="ECO:0000313" key="2">
    <source>
        <dbReference type="Proteomes" id="UP000501600"/>
    </source>
</evidence>
<dbReference type="RefSeq" id="WP_168819384.1">
    <property type="nucleotide sequence ID" value="NZ_CP051217.1"/>
</dbReference>